<keyword evidence="2" id="KW-1185">Reference proteome</keyword>
<name>Q2GHI9_EHRCR</name>
<accession>Q2GHI9</accession>
<dbReference type="HOGENOM" id="CLU_3183128_0_0_5"/>
<protein>
    <submittedName>
        <fullName evidence="1">Uncharacterized protein</fullName>
    </submittedName>
</protein>
<sequence length="46" mass="5461">MNMNHIKLFNINYISYDIIPVNGALAPLTIHVWYTKQCFKQHLNQD</sequence>
<dbReference type="KEGG" id="ech:ECH_0273"/>
<evidence type="ECO:0000313" key="2">
    <source>
        <dbReference type="Proteomes" id="UP000008320"/>
    </source>
</evidence>
<organism evidence="1 2">
    <name type="scientific">Ehrlichia chaffeensis (strain ATCC CRL-10679 / Arkansas)</name>
    <dbReference type="NCBI Taxonomy" id="205920"/>
    <lineage>
        <taxon>Bacteria</taxon>
        <taxon>Pseudomonadati</taxon>
        <taxon>Pseudomonadota</taxon>
        <taxon>Alphaproteobacteria</taxon>
        <taxon>Rickettsiales</taxon>
        <taxon>Anaplasmataceae</taxon>
        <taxon>Ehrlichia</taxon>
    </lineage>
</organism>
<dbReference type="Proteomes" id="UP000008320">
    <property type="component" value="Chromosome"/>
</dbReference>
<proteinExistence type="predicted"/>
<dbReference type="AlphaFoldDB" id="Q2GHI9"/>
<dbReference type="EMBL" id="CP000236">
    <property type="protein sequence ID" value="ABD45372.1"/>
    <property type="molecule type" value="Genomic_DNA"/>
</dbReference>
<reference evidence="1 2" key="1">
    <citation type="journal article" date="2006" name="PLoS Genet.">
        <title>Comparative genomics of emerging human ehrlichiosis agents.</title>
        <authorList>
            <person name="Dunning Hotopp J.C."/>
            <person name="Lin M."/>
            <person name="Madupu R."/>
            <person name="Crabtree J."/>
            <person name="Angiuoli S.V."/>
            <person name="Eisen J.A."/>
            <person name="Seshadri R."/>
            <person name="Ren Q."/>
            <person name="Wu M."/>
            <person name="Utterback T.R."/>
            <person name="Smith S."/>
            <person name="Lewis M."/>
            <person name="Khouri H."/>
            <person name="Zhang C."/>
            <person name="Niu H."/>
            <person name="Lin Q."/>
            <person name="Ohashi N."/>
            <person name="Zhi N."/>
            <person name="Nelson W."/>
            <person name="Brinkac L.M."/>
            <person name="Dodson R.J."/>
            <person name="Rosovitz M.J."/>
            <person name="Sundaram J."/>
            <person name="Daugherty S.C."/>
            <person name="Davidsen T."/>
            <person name="Durkin A.S."/>
            <person name="Gwinn M."/>
            <person name="Haft D.H."/>
            <person name="Selengut J.D."/>
            <person name="Sullivan S.A."/>
            <person name="Zafar N."/>
            <person name="Zhou L."/>
            <person name="Benahmed F."/>
            <person name="Forberger H."/>
            <person name="Halpin R."/>
            <person name="Mulligan S."/>
            <person name="Robinson J."/>
            <person name="White O."/>
            <person name="Rikihisa Y."/>
            <person name="Tettelin H."/>
        </authorList>
    </citation>
    <scope>NUCLEOTIDE SEQUENCE [LARGE SCALE GENOMIC DNA]</scope>
    <source>
        <strain evidence="2">ATCC CRL-10679 / Arkansas</strain>
    </source>
</reference>
<evidence type="ECO:0000313" key="1">
    <source>
        <dbReference type="EMBL" id="ABD45372.1"/>
    </source>
</evidence>
<gene>
    <name evidence="1" type="ordered locus">ECH_0273</name>
</gene>